<dbReference type="Gene3D" id="3.40.50.720">
    <property type="entry name" value="NAD(P)-binding Rossmann-like Domain"/>
    <property type="match status" value="1"/>
</dbReference>
<evidence type="ECO:0000313" key="4">
    <source>
        <dbReference type="Proteomes" id="UP000254978"/>
    </source>
</evidence>
<dbReference type="Pfam" id="PF13561">
    <property type="entry name" value="adh_short_C2"/>
    <property type="match status" value="1"/>
</dbReference>
<gene>
    <name evidence="3" type="primary">xecD_3</name>
    <name evidence="3" type="ORF">NCTC10821_03320</name>
</gene>
<evidence type="ECO:0000256" key="2">
    <source>
        <dbReference type="ARBA" id="ARBA00023002"/>
    </source>
</evidence>
<dbReference type="RefSeq" id="WP_163907969.1">
    <property type="nucleotide sequence ID" value="NZ_AP022600.1"/>
</dbReference>
<dbReference type="SUPFAM" id="SSF51735">
    <property type="entry name" value="NAD(P)-binding Rossmann-fold domains"/>
    <property type="match status" value="1"/>
</dbReference>
<name>A0A378TG35_9MYCO</name>
<proteinExistence type="inferred from homology"/>
<accession>A0A378TG35</accession>
<reference evidence="3 4" key="1">
    <citation type="submission" date="2018-06" db="EMBL/GenBank/DDBJ databases">
        <authorList>
            <consortium name="Pathogen Informatics"/>
            <person name="Doyle S."/>
        </authorList>
    </citation>
    <scope>NUCLEOTIDE SEQUENCE [LARGE SCALE GENOMIC DNA]</scope>
    <source>
        <strain evidence="3 4">NCTC10821</strain>
    </source>
</reference>
<dbReference type="EC" id="1.1.1.268" evidence="3"/>
<dbReference type="Proteomes" id="UP000254978">
    <property type="component" value="Unassembled WGS sequence"/>
</dbReference>
<sequence>MPHLVVTGAASGIGAAVVHHAETLGWTVAGLDRTYPASDAPDNRFAVDVAESGSVTTALRRVVEGWGCAPDALVHAAGVYRVRAAADLDADGWDDTVGINARGSFLMARAVAAAMIAGGTGGSLVLLGSVAAMRGDSLEPSAAYTASKGAVGALTRQLAVEWAGAGIRVNSVVPGVIDTAMTTIVGDAAATEALLQRLPLGRLGRADEVAAACMFLAGAQSSYITGTEIVVDGGYLVS</sequence>
<dbReference type="FunFam" id="3.40.50.720:FF:000084">
    <property type="entry name" value="Short-chain dehydrogenase reductase"/>
    <property type="match status" value="1"/>
</dbReference>
<dbReference type="PROSITE" id="PS00061">
    <property type="entry name" value="ADH_SHORT"/>
    <property type="match status" value="1"/>
</dbReference>
<dbReference type="EMBL" id="UGQT01000001">
    <property type="protein sequence ID" value="STZ59782.1"/>
    <property type="molecule type" value="Genomic_DNA"/>
</dbReference>
<keyword evidence="4" id="KW-1185">Reference proteome</keyword>
<dbReference type="PANTHER" id="PTHR42760">
    <property type="entry name" value="SHORT-CHAIN DEHYDROGENASES/REDUCTASES FAMILY MEMBER"/>
    <property type="match status" value="1"/>
</dbReference>
<dbReference type="GO" id="GO:0050574">
    <property type="term" value="F:2-(R)-hydroxypropyl-CoM dehydrogenase activity"/>
    <property type="evidence" value="ECO:0007669"/>
    <property type="project" value="UniProtKB-EC"/>
</dbReference>
<comment type="similarity">
    <text evidence="1">Belongs to the short-chain dehydrogenases/reductases (SDR) family.</text>
</comment>
<evidence type="ECO:0000313" key="3">
    <source>
        <dbReference type="EMBL" id="STZ59782.1"/>
    </source>
</evidence>
<dbReference type="InterPro" id="IPR020904">
    <property type="entry name" value="Sc_DH/Rdtase_CS"/>
</dbReference>
<dbReference type="InterPro" id="IPR002347">
    <property type="entry name" value="SDR_fam"/>
</dbReference>
<dbReference type="InterPro" id="IPR036291">
    <property type="entry name" value="NAD(P)-bd_dom_sf"/>
</dbReference>
<dbReference type="CDD" id="cd05233">
    <property type="entry name" value="SDR_c"/>
    <property type="match status" value="1"/>
</dbReference>
<keyword evidence="2 3" id="KW-0560">Oxidoreductase</keyword>
<organism evidence="3 4">
    <name type="scientific">Mycolicibacterium tokaiense</name>
    <dbReference type="NCBI Taxonomy" id="39695"/>
    <lineage>
        <taxon>Bacteria</taxon>
        <taxon>Bacillati</taxon>
        <taxon>Actinomycetota</taxon>
        <taxon>Actinomycetes</taxon>
        <taxon>Mycobacteriales</taxon>
        <taxon>Mycobacteriaceae</taxon>
        <taxon>Mycolicibacterium</taxon>
    </lineage>
</organism>
<protein>
    <submittedName>
        <fullName evidence="3">Dehydrogenase of uncharacterized specificity, short-chain alcohol dehydrogenase like protein</fullName>
        <ecNumber evidence="3">1.1.1.268</ecNumber>
    </submittedName>
</protein>
<dbReference type="PRINTS" id="PR00081">
    <property type="entry name" value="GDHRDH"/>
</dbReference>
<dbReference type="AlphaFoldDB" id="A0A378TG35"/>
<evidence type="ECO:0000256" key="1">
    <source>
        <dbReference type="ARBA" id="ARBA00006484"/>
    </source>
</evidence>
<dbReference type="PRINTS" id="PR00080">
    <property type="entry name" value="SDRFAMILY"/>
</dbReference>